<dbReference type="PIRSF" id="PIRSF016661">
    <property type="entry name" value="BioY"/>
    <property type="match status" value="1"/>
</dbReference>
<reference evidence="4" key="1">
    <citation type="journal article" date="2021" name="PeerJ">
        <title>Extensive microbial diversity within the chicken gut microbiome revealed by metagenomics and culture.</title>
        <authorList>
            <person name="Gilroy R."/>
            <person name="Ravi A."/>
            <person name="Getino M."/>
            <person name="Pursley I."/>
            <person name="Horton D.L."/>
            <person name="Alikhan N.F."/>
            <person name="Baker D."/>
            <person name="Gharbi K."/>
            <person name="Hall N."/>
            <person name="Watson M."/>
            <person name="Adriaenssens E.M."/>
            <person name="Foster-Nyarko E."/>
            <person name="Jarju S."/>
            <person name="Secka A."/>
            <person name="Antonio M."/>
            <person name="Oren A."/>
            <person name="Chaudhuri R.R."/>
            <person name="La Ragione R."/>
            <person name="Hildebrand F."/>
            <person name="Pallen M.J."/>
        </authorList>
    </citation>
    <scope>NUCLEOTIDE SEQUENCE</scope>
    <source>
        <strain evidence="4">12435</strain>
    </source>
</reference>
<feature type="transmembrane region" description="Helical" evidence="3">
    <location>
        <begin position="56"/>
        <end position="73"/>
    </location>
</feature>
<dbReference type="PANTHER" id="PTHR34295">
    <property type="entry name" value="BIOTIN TRANSPORTER BIOY"/>
    <property type="match status" value="1"/>
</dbReference>
<feature type="transmembrane region" description="Helical" evidence="3">
    <location>
        <begin position="141"/>
        <end position="169"/>
    </location>
</feature>
<feature type="transmembrane region" description="Helical" evidence="3">
    <location>
        <begin position="32"/>
        <end position="49"/>
    </location>
</feature>
<keyword evidence="2" id="KW-0813">Transport</keyword>
<feature type="transmembrane region" description="Helical" evidence="3">
    <location>
        <begin position="85"/>
        <end position="105"/>
    </location>
</feature>
<dbReference type="GO" id="GO:0015225">
    <property type="term" value="F:biotin transmembrane transporter activity"/>
    <property type="evidence" value="ECO:0007669"/>
    <property type="project" value="UniProtKB-UniRule"/>
</dbReference>
<comment type="subcellular location">
    <subcellularLocation>
        <location evidence="2">Cell membrane</location>
        <topology evidence="2">Multi-pass membrane protein</topology>
    </subcellularLocation>
</comment>
<feature type="transmembrane region" description="Helical" evidence="3">
    <location>
        <begin position="7"/>
        <end position="26"/>
    </location>
</feature>
<keyword evidence="2 3" id="KW-0472">Membrane</keyword>
<comment type="similarity">
    <text evidence="1 2">Belongs to the BioY family.</text>
</comment>
<gene>
    <name evidence="4" type="ORF">H9892_06005</name>
</gene>
<dbReference type="GO" id="GO:0005886">
    <property type="term" value="C:plasma membrane"/>
    <property type="evidence" value="ECO:0007669"/>
    <property type="project" value="UniProtKB-SubCell"/>
</dbReference>
<name>A0A9D1Q090_9FIRM</name>
<dbReference type="PANTHER" id="PTHR34295:SF1">
    <property type="entry name" value="BIOTIN TRANSPORTER BIOY"/>
    <property type="match status" value="1"/>
</dbReference>
<dbReference type="InterPro" id="IPR003784">
    <property type="entry name" value="BioY"/>
</dbReference>
<sequence length="186" mass="19157">MKVSARTIAFTALLAAIVCVLAPWTIPVGPVPISLATLGVYLACCVIDCKHGVVATLAYVLLGAIGVPVFSGGRGGFGVLAGPTGGYIVGYVFLAFVSGLLIDLFGRGKRVWVYPLAMIAGTVALYAFGTAWFMISTGSSSLGAALLTCVVPFLAGDGIKIAAATAVGYPVRRALKKTILTRYKPQ</sequence>
<evidence type="ECO:0000256" key="3">
    <source>
        <dbReference type="SAM" id="Phobius"/>
    </source>
</evidence>
<evidence type="ECO:0000256" key="1">
    <source>
        <dbReference type="ARBA" id="ARBA00010692"/>
    </source>
</evidence>
<reference evidence="4" key="2">
    <citation type="submission" date="2021-04" db="EMBL/GenBank/DDBJ databases">
        <authorList>
            <person name="Gilroy R."/>
        </authorList>
    </citation>
    <scope>NUCLEOTIDE SEQUENCE</scope>
    <source>
        <strain evidence="4">12435</strain>
    </source>
</reference>
<evidence type="ECO:0000256" key="2">
    <source>
        <dbReference type="PIRNR" id="PIRNR016661"/>
    </source>
</evidence>
<comment type="caution">
    <text evidence="4">The sequence shown here is derived from an EMBL/GenBank/DDBJ whole genome shotgun (WGS) entry which is preliminary data.</text>
</comment>
<keyword evidence="3" id="KW-0812">Transmembrane</keyword>
<evidence type="ECO:0000313" key="5">
    <source>
        <dbReference type="Proteomes" id="UP000823990"/>
    </source>
</evidence>
<keyword evidence="3" id="KW-1133">Transmembrane helix</keyword>
<keyword evidence="2" id="KW-1003">Cell membrane</keyword>
<dbReference type="Pfam" id="PF02632">
    <property type="entry name" value="BioY"/>
    <property type="match status" value="1"/>
</dbReference>
<evidence type="ECO:0000313" key="4">
    <source>
        <dbReference type="EMBL" id="HIW02875.1"/>
    </source>
</evidence>
<organism evidence="4 5">
    <name type="scientific">Candidatus Protoclostridium stercorigallinarum</name>
    <dbReference type="NCBI Taxonomy" id="2838741"/>
    <lineage>
        <taxon>Bacteria</taxon>
        <taxon>Bacillati</taxon>
        <taxon>Bacillota</taxon>
        <taxon>Clostridia</taxon>
        <taxon>Candidatus Protoclostridium</taxon>
    </lineage>
</organism>
<dbReference type="EMBL" id="DXHS01000097">
    <property type="protein sequence ID" value="HIW02875.1"/>
    <property type="molecule type" value="Genomic_DNA"/>
</dbReference>
<protein>
    <recommendedName>
        <fullName evidence="2">Biotin transporter</fullName>
    </recommendedName>
</protein>
<proteinExistence type="inferred from homology"/>
<dbReference type="Gene3D" id="1.10.1760.20">
    <property type="match status" value="1"/>
</dbReference>
<dbReference type="AlphaFoldDB" id="A0A9D1Q090"/>
<accession>A0A9D1Q090</accession>
<dbReference type="Proteomes" id="UP000823990">
    <property type="component" value="Unassembled WGS sequence"/>
</dbReference>
<feature type="transmembrane region" description="Helical" evidence="3">
    <location>
        <begin position="112"/>
        <end position="135"/>
    </location>
</feature>